<proteinExistence type="predicted"/>
<protein>
    <submittedName>
        <fullName evidence="2">Uncharacterized protein</fullName>
    </submittedName>
</protein>
<name>A0A2N5S321_9BASI</name>
<comment type="caution">
    <text evidence="2">The sequence shown here is derived from an EMBL/GenBank/DDBJ whole genome shotgun (WGS) entry which is preliminary data.</text>
</comment>
<evidence type="ECO:0000313" key="3">
    <source>
        <dbReference type="Proteomes" id="UP000235392"/>
    </source>
</evidence>
<gene>
    <name evidence="2" type="ORF">PCASD_26764</name>
</gene>
<organism evidence="2 3">
    <name type="scientific">Puccinia coronata f. sp. avenae</name>
    <dbReference type="NCBI Taxonomy" id="200324"/>
    <lineage>
        <taxon>Eukaryota</taxon>
        <taxon>Fungi</taxon>
        <taxon>Dikarya</taxon>
        <taxon>Basidiomycota</taxon>
        <taxon>Pucciniomycotina</taxon>
        <taxon>Pucciniomycetes</taxon>
        <taxon>Pucciniales</taxon>
        <taxon>Pucciniaceae</taxon>
        <taxon>Puccinia</taxon>
    </lineage>
</organism>
<dbReference type="AlphaFoldDB" id="A0A2N5S321"/>
<evidence type="ECO:0000313" key="2">
    <source>
        <dbReference type="EMBL" id="PLW07648.1"/>
    </source>
</evidence>
<dbReference type="Proteomes" id="UP000235392">
    <property type="component" value="Unassembled WGS sequence"/>
</dbReference>
<reference evidence="2 3" key="1">
    <citation type="submission" date="2017-11" db="EMBL/GenBank/DDBJ databases">
        <title>De novo assembly and phasing of dikaryotic genomes from two isolates of Puccinia coronata f. sp. avenae, the causal agent of oat crown rust.</title>
        <authorList>
            <person name="Miller M.E."/>
            <person name="Zhang Y."/>
            <person name="Omidvar V."/>
            <person name="Sperschneider J."/>
            <person name="Schwessinger B."/>
            <person name="Raley C."/>
            <person name="Palmer J.M."/>
            <person name="Garnica D."/>
            <person name="Upadhyaya N."/>
            <person name="Rathjen J."/>
            <person name="Taylor J.M."/>
            <person name="Park R.F."/>
            <person name="Dodds P.N."/>
            <person name="Hirsch C.D."/>
            <person name="Kianian S.F."/>
            <person name="Figueroa M."/>
        </authorList>
    </citation>
    <scope>NUCLEOTIDE SEQUENCE [LARGE SCALE GENOMIC DNA]</scope>
    <source>
        <strain evidence="2">12SD80</strain>
    </source>
</reference>
<feature type="region of interest" description="Disordered" evidence="1">
    <location>
        <begin position="24"/>
        <end position="43"/>
    </location>
</feature>
<evidence type="ECO:0000256" key="1">
    <source>
        <dbReference type="SAM" id="MobiDB-lite"/>
    </source>
</evidence>
<accession>A0A2N5S321</accession>
<sequence length="75" mass="8408">MVLEEFVDDKRSLGRVEWSKAFGPEAQQKVGPSEGRTHPPREWTSSLLASSSTQALIGELVVKDFNPFIASYRWG</sequence>
<dbReference type="EMBL" id="PGCI01001115">
    <property type="protein sequence ID" value="PLW07648.1"/>
    <property type="molecule type" value="Genomic_DNA"/>
</dbReference>